<keyword evidence="1" id="KW-1133">Transmembrane helix</keyword>
<protein>
    <submittedName>
        <fullName evidence="2">Uncharacterized protein</fullName>
    </submittedName>
</protein>
<keyword evidence="3" id="KW-1185">Reference proteome</keyword>
<dbReference type="Proteomes" id="UP000199643">
    <property type="component" value="Unassembled WGS sequence"/>
</dbReference>
<reference evidence="3" key="1">
    <citation type="submission" date="2016-10" db="EMBL/GenBank/DDBJ databases">
        <authorList>
            <person name="Varghese N."/>
            <person name="Submissions S."/>
        </authorList>
    </citation>
    <scope>NUCLEOTIDE SEQUENCE [LARGE SCALE GENOMIC DNA]</scope>
    <source>
        <strain evidence="3">DSM 17933</strain>
    </source>
</reference>
<keyword evidence="1" id="KW-0812">Transmembrane</keyword>
<dbReference type="EMBL" id="FNCH01000002">
    <property type="protein sequence ID" value="SDF91964.1"/>
    <property type="molecule type" value="Genomic_DNA"/>
</dbReference>
<name>A0A1G7Q0E3_9SPHI</name>
<evidence type="ECO:0000313" key="2">
    <source>
        <dbReference type="EMBL" id="SDF91964.1"/>
    </source>
</evidence>
<dbReference type="OrthoDB" id="772660at2"/>
<dbReference type="RefSeq" id="WP_090496935.1">
    <property type="nucleotide sequence ID" value="NZ_FNCH01000002.1"/>
</dbReference>
<feature type="transmembrane region" description="Helical" evidence="1">
    <location>
        <begin position="110"/>
        <end position="130"/>
    </location>
</feature>
<keyword evidence="1" id="KW-0472">Membrane</keyword>
<sequence length="138" mass="15594">MKLKPWNVMFLSLLTTLAALVSSFIYLPQNSGYAGLFFITISPIAFFMFVIWTLILVPVTEKKEGFIKLLITFLSTVVLQYLAMIIANWILSSDDRYYDLGTFFTDCGNLLGDIGILLCTLAVATVYTLLMRSILNRK</sequence>
<dbReference type="AlphaFoldDB" id="A0A1G7Q0E3"/>
<feature type="transmembrane region" description="Helical" evidence="1">
    <location>
        <begin position="69"/>
        <end position="90"/>
    </location>
</feature>
<organism evidence="2 3">
    <name type="scientific">Pedobacter terrae</name>
    <dbReference type="NCBI Taxonomy" id="405671"/>
    <lineage>
        <taxon>Bacteria</taxon>
        <taxon>Pseudomonadati</taxon>
        <taxon>Bacteroidota</taxon>
        <taxon>Sphingobacteriia</taxon>
        <taxon>Sphingobacteriales</taxon>
        <taxon>Sphingobacteriaceae</taxon>
        <taxon>Pedobacter</taxon>
    </lineage>
</organism>
<evidence type="ECO:0000256" key="1">
    <source>
        <dbReference type="SAM" id="Phobius"/>
    </source>
</evidence>
<accession>A0A1G7Q0E3</accession>
<evidence type="ECO:0000313" key="3">
    <source>
        <dbReference type="Proteomes" id="UP000199643"/>
    </source>
</evidence>
<feature type="transmembrane region" description="Helical" evidence="1">
    <location>
        <begin position="33"/>
        <end position="57"/>
    </location>
</feature>
<gene>
    <name evidence="2" type="ORF">SAMN05421827_102116</name>
</gene>
<proteinExistence type="predicted"/>